<organism evidence="2 3">
    <name type="scientific">Lasiosphaeria miniovina</name>
    <dbReference type="NCBI Taxonomy" id="1954250"/>
    <lineage>
        <taxon>Eukaryota</taxon>
        <taxon>Fungi</taxon>
        <taxon>Dikarya</taxon>
        <taxon>Ascomycota</taxon>
        <taxon>Pezizomycotina</taxon>
        <taxon>Sordariomycetes</taxon>
        <taxon>Sordariomycetidae</taxon>
        <taxon>Sordariales</taxon>
        <taxon>Lasiosphaeriaceae</taxon>
        <taxon>Lasiosphaeria</taxon>
    </lineage>
</organism>
<evidence type="ECO:0000313" key="3">
    <source>
        <dbReference type="Proteomes" id="UP001172101"/>
    </source>
</evidence>
<feature type="region of interest" description="Disordered" evidence="1">
    <location>
        <begin position="123"/>
        <end position="142"/>
    </location>
</feature>
<evidence type="ECO:0000256" key="1">
    <source>
        <dbReference type="SAM" id="MobiDB-lite"/>
    </source>
</evidence>
<dbReference type="Proteomes" id="UP001172101">
    <property type="component" value="Unassembled WGS sequence"/>
</dbReference>
<dbReference type="RefSeq" id="XP_060290460.1">
    <property type="nucleotide sequence ID" value="XM_060446208.1"/>
</dbReference>
<dbReference type="EMBL" id="JAUIRO010000008">
    <property type="protein sequence ID" value="KAK0703601.1"/>
    <property type="molecule type" value="Genomic_DNA"/>
</dbReference>
<name>A0AA39ZU35_9PEZI</name>
<sequence>MTSLPPDQSLRIQTLNQRRVLLSVAERGITIGDGTPDRDFSSFTNGVHFFAENVAVTSDISAPYGITISAWELACSDGGAVLKATGLDGQEDGDAQHRDGGPGGPMALYIQNLDDSTSTRLTLEAHGGAGGNVTSASGTVGDGGHGGSIPSVLQPTYVRVLAFVDDYFNRNEFHSDDETQYGNEVAANSSLYNGAKAVLSTGQSLSATDDVIKSIFGQLSDEITKIDNQEKRTVRDVKLAIAKARRVMKQLIATQQSQLAPTVGDIRGGYPGVGVGVAVSGGKQGANGQHSQVFLQTWSPTDLAGTGMAFAHPVQCAMLLTRANLFFYINSPKLRSHARRLYQRLIDRLSFLPLQPSDTLRTAYDQSPIMPSTSVDDLQNIATEAANQLVHLNSGLVNYCGFAPLWVPRASYTFYDQTVGDALDNLTAFENAYIKYSAALASQEDLNDQVKLAYDKTSNILASLDADISDLKRRQQDLNLHITNMTPVVETARSDLMKAYNAELDSINSAFGLSVPQIINALTMIAFSPGKAMGILQAGSLVYQGFTSIPTIDGVTVSKKYLASEMRQSEATVQNVSVELRTKIDGEYQLDDAFAKRLILARDQLMSQLDEFSHLVFGGVKEEKSRQDLEDKFSAFIDAVTARNGLIFKYNITLKLILSKLDEKAVYETKKTELANRQIKNDDPDLPAITAYVEGIYQASRSRVTRLLDILLRSLNFRMLIHSDVYDYAFQGTDPNHADHLDDVPLSLTSIVLQAVRENIKTKFNKEVEYWGSEPAKFPDDFDKDIGKRYFLNKYQRKALLGGDHAAVFTISPVYKYSANGGDFVGCCNVRVYRVRFRLTGLAPASSLKKDEDALVRFTLRQGGRETLVDRSNAKFEFDHDEVSTVFSFRVNGAGDTTPLDNGNIAGSDIDNMATSYAAPGPFAEWTVDMSGTEFDKLDVTGVTEAYLDFCGTNYAYS</sequence>
<protein>
    <recommendedName>
        <fullName evidence="4">Tc toxin complex TcA C-terminal TcB-binding domain-containing protein</fullName>
    </recommendedName>
</protein>
<proteinExistence type="predicted"/>
<evidence type="ECO:0008006" key="4">
    <source>
        <dbReference type="Google" id="ProtNLM"/>
    </source>
</evidence>
<feature type="region of interest" description="Disordered" evidence="1">
    <location>
        <begin position="87"/>
        <end position="106"/>
    </location>
</feature>
<reference evidence="2" key="1">
    <citation type="submission" date="2023-06" db="EMBL/GenBank/DDBJ databases">
        <title>Genome-scale phylogeny and comparative genomics of the fungal order Sordariales.</title>
        <authorList>
            <consortium name="Lawrence Berkeley National Laboratory"/>
            <person name="Hensen N."/>
            <person name="Bonometti L."/>
            <person name="Westerberg I."/>
            <person name="Brannstrom I.O."/>
            <person name="Guillou S."/>
            <person name="Cros-Aarteil S."/>
            <person name="Calhoun S."/>
            <person name="Haridas S."/>
            <person name="Kuo A."/>
            <person name="Mondo S."/>
            <person name="Pangilinan J."/>
            <person name="Riley R."/>
            <person name="LaButti K."/>
            <person name="Andreopoulos B."/>
            <person name="Lipzen A."/>
            <person name="Chen C."/>
            <person name="Yanf M."/>
            <person name="Daum C."/>
            <person name="Ng V."/>
            <person name="Clum A."/>
            <person name="Steindorff A."/>
            <person name="Ohm R."/>
            <person name="Martin F."/>
            <person name="Silar P."/>
            <person name="Natvig D."/>
            <person name="Lalanne C."/>
            <person name="Gautier V."/>
            <person name="Ament-velasquez S.L."/>
            <person name="Kruys A."/>
            <person name="Hutchinson M.I."/>
            <person name="Powell A.J."/>
            <person name="Barry K."/>
            <person name="Miller A.N."/>
            <person name="Grigoriev I.V."/>
            <person name="Debuchy R."/>
            <person name="Gladieux P."/>
            <person name="Thoren M.H."/>
            <person name="Johannesson H."/>
        </authorList>
    </citation>
    <scope>NUCLEOTIDE SEQUENCE</scope>
    <source>
        <strain evidence="2">SMH2392-1A</strain>
    </source>
</reference>
<comment type="caution">
    <text evidence="2">The sequence shown here is derived from an EMBL/GenBank/DDBJ whole genome shotgun (WGS) entry which is preliminary data.</text>
</comment>
<accession>A0AA39ZU35</accession>
<dbReference type="GeneID" id="85329478"/>
<keyword evidence="3" id="KW-1185">Reference proteome</keyword>
<evidence type="ECO:0000313" key="2">
    <source>
        <dbReference type="EMBL" id="KAK0703601.1"/>
    </source>
</evidence>
<gene>
    <name evidence="2" type="ORF">B0T26DRAFT_757133</name>
</gene>
<dbReference type="AlphaFoldDB" id="A0AA39ZU35"/>